<organism evidence="1 2">
    <name type="scientific">Capnocytophaga felis</name>
    <dbReference type="NCBI Taxonomy" id="2267611"/>
    <lineage>
        <taxon>Bacteria</taxon>
        <taxon>Pseudomonadati</taxon>
        <taxon>Bacteroidota</taxon>
        <taxon>Flavobacteriia</taxon>
        <taxon>Flavobacteriales</taxon>
        <taxon>Flavobacteriaceae</taxon>
        <taxon>Capnocytophaga</taxon>
    </lineage>
</organism>
<evidence type="ECO:0000313" key="2">
    <source>
        <dbReference type="Proteomes" id="UP000398217"/>
    </source>
</evidence>
<gene>
    <name evidence="1" type="ORF">RCZ01_17940</name>
</gene>
<sequence length="152" mass="17937">MARLTNDEKQRLQEYAKLLYVRENITSQTELAQKVGVTVKTIAQWINDGNWERYKRNLVLTRNEQMALLLEELEELNSVIQNKEQGKRYADYKESNIRRNLIKDIKELETKASVSEAINALTGFLNFMRSQNLEKAQEVSHWVDVYIKDKMK</sequence>
<proteinExistence type="predicted"/>
<evidence type="ECO:0000313" key="1">
    <source>
        <dbReference type="EMBL" id="GET46492.1"/>
    </source>
</evidence>
<protein>
    <recommendedName>
        <fullName evidence="3">DDE transposase family protein</fullName>
    </recommendedName>
</protein>
<dbReference type="Proteomes" id="UP000398217">
    <property type="component" value="Unassembled WGS sequence"/>
</dbReference>
<dbReference type="OrthoDB" id="961372at2"/>
<dbReference type="AlphaFoldDB" id="A0A5M4BAZ9"/>
<keyword evidence="2" id="KW-1185">Reference proteome</keyword>
<reference evidence="2" key="1">
    <citation type="journal article" date="2020" name="Int. J. Syst. Evol. Microbiol.">
        <title>Capnocytophaga felis sp. nov. isolated from the feline oral cavity.</title>
        <authorList>
            <person name="Suzuki M."/>
            <person name="Umeda K."/>
            <person name="Kimura M."/>
            <person name="Imaoka K."/>
            <person name="Morikawa S."/>
            <person name="Maeda K."/>
        </authorList>
    </citation>
    <scope>NUCLEOTIDE SEQUENCE [LARGE SCALE GENOMIC DNA]</scope>
    <source>
        <strain evidence="2">KC07070</strain>
    </source>
</reference>
<comment type="caution">
    <text evidence="1">The sequence shown here is derived from an EMBL/GenBank/DDBJ whole genome shotgun (WGS) entry which is preliminary data.</text>
</comment>
<accession>A0A5M4BAZ9</accession>
<evidence type="ECO:0008006" key="3">
    <source>
        <dbReference type="Google" id="ProtNLM"/>
    </source>
</evidence>
<name>A0A5M4BAZ9_9FLAO</name>
<dbReference type="RefSeq" id="WP_155285121.1">
    <property type="nucleotide sequence ID" value="NZ_BLBC01000011.1"/>
</dbReference>
<dbReference type="EMBL" id="BLBC01000011">
    <property type="protein sequence ID" value="GET46492.1"/>
    <property type="molecule type" value="Genomic_DNA"/>
</dbReference>